<evidence type="ECO:0000256" key="6">
    <source>
        <dbReference type="ARBA" id="ARBA00022840"/>
    </source>
</evidence>
<evidence type="ECO:0000259" key="10">
    <source>
        <dbReference type="PROSITE" id="PS50893"/>
    </source>
</evidence>
<evidence type="ECO:0000256" key="7">
    <source>
        <dbReference type="ARBA" id="ARBA00022989"/>
    </source>
</evidence>
<dbReference type="PROSITE" id="PS50893">
    <property type="entry name" value="ABC_TRANSPORTER_2"/>
    <property type="match status" value="1"/>
</dbReference>
<protein>
    <submittedName>
        <fullName evidence="13">ABC transporter domain-containing protein</fullName>
    </submittedName>
</protein>
<dbReference type="PANTHER" id="PTHR48041:SF78">
    <property type="entry name" value="ABC TRANSPORTER EXPRESSED IN TRACHEA, ISOFORM A"/>
    <property type="match status" value="1"/>
</dbReference>
<dbReference type="InterPro" id="IPR003439">
    <property type="entry name" value="ABC_transporter-like_ATP-bd"/>
</dbReference>
<feature type="domain" description="ABC transporter" evidence="10">
    <location>
        <begin position="60"/>
        <end position="299"/>
    </location>
</feature>
<dbReference type="OrthoDB" id="66620at2759"/>
<keyword evidence="3" id="KW-0813">Transport</keyword>
<dbReference type="SMART" id="SM00382">
    <property type="entry name" value="AAA"/>
    <property type="match status" value="1"/>
</dbReference>
<evidence type="ECO:0000256" key="2">
    <source>
        <dbReference type="ARBA" id="ARBA00005814"/>
    </source>
</evidence>
<keyword evidence="12" id="KW-1185">Reference proteome</keyword>
<feature type="transmembrane region" description="Helical" evidence="9">
    <location>
        <begin position="491"/>
        <end position="513"/>
    </location>
</feature>
<dbReference type="EMBL" id="UYWX01020387">
    <property type="protein sequence ID" value="VDM32015.1"/>
    <property type="molecule type" value="Genomic_DNA"/>
</dbReference>
<reference evidence="13" key="1">
    <citation type="submission" date="2017-02" db="UniProtKB">
        <authorList>
            <consortium name="WormBaseParasite"/>
        </authorList>
    </citation>
    <scope>IDENTIFICATION</scope>
</reference>
<dbReference type="CDD" id="cd03213">
    <property type="entry name" value="ABCG_EPDR"/>
    <property type="match status" value="1"/>
</dbReference>
<feature type="transmembrane region" description="Helical" evidence="9">
    <location>
        <begin position="427"/>
        <end position="450"/>
    </location>
</feature>
<keyword evidence="5" id="KW-0547">Nucleotide-binding</keyword>
<dbReference type="GO" id="GO:0140359">
    <property type="term" value="F:ABC-type transporter activity"/>
    <property type="evidence" value="ECO:0007669"/>
    <property type="project" value="InterPro"/>
</dbReference>
<dbReference type="GO" id="GO:0005524">
    <property type="term" value="F:ATP binding"/>
    <property type="evidence" value="ECO:0007669"/>
    <property type="project" value="UniProtKB-KW"/>
</dbReference>
<evidence type="ECO:0000256" key="4">
    <source>
        <dbReference type="ARBA" id="ARBA00022692"/>
    </source>
</evidence>
<dbReference type="Pfam" id="PF19055">
    <property type="entry name" value="ABC2_membrane_7"/>
    <property type="match status" value="1"/>
</dbReference>
<evidence type="ECO:0000256" key="8">
    <source>
        <dbReference type="ARBA" id="ARBA00023136"/>
    </source>
</evidence>
<dbReference type="PANTHER" id="PTHR48041">
    <property type="entry name" value="ABC TRANSPORTER G FAMILY MEMBER 28"/>
    <property type="match status" value="1"/>
</dbReference>
<evidence type="ECO:0000313" key="12">
    <source>
        <dbReference type="Proteomes" id="UP000274429"/>
    </source>
</evidence>
<dbReference type="SUPFAM" id="SSF52540">
    <property type="entry name" value="P-loop containing nucleoside triphosphate hydrolases"/>
    <property type="match status" value="1"/>
</dbReference>
<feature type="transmembrane region" description="Helical" evidence="9">
    <location>
        <begin position="520"/>
        <end position="540"/>
    </location>
</feature>
<reference evidence="11 12" key="2">
    <citation type="submission" date="2018-11" db="EMBL/GenBank/DDBJ databases">
        <authorList>
            <consortium name="Pathogen Informatics"/>
        </authorList>
    </citation>
    <scope>NUCLEOTIDE SEQUENCE [LARGE SCALE GENOMIC DNA]</scope>
</reference>
<dbReference type="AlphaFoldDB" id="A0A0R3X2T3"/>
<dbReference type="GO" id="GO:0005886">
    <property type="term" value="C:plasma membrane"/>
    <property type="evidence" value="ECO:0007669"/>
    <property type="project" value="TreeGrafter"/>
</dbReference>
<comment type="subcellular location">
    <subcellularLocation>
        <location evidence="1">Membrane</location>
        <topology evidence="1">Multi-pass membrane protein</topology>
    </subcellularLocation>
</comment>
<dbReference type="Pfam" id="PF01061">
    <property type="entry name" value="ABC2_membrane"/>
    <property type="match status" value="1"/>
</dbReference>
<dbReference type="PROSITE" id="PS00211">
    <property type="entry name" value="ABC_TRANSPORTER_1"/>
    <property type="match status" value="1"/>
</dbReference>
<feature type="transmembrane region" description="Helical" evidence="9">
    <location>
        <begin position="605"/>
        <end position="629"/>
    </location>
</feature>
<accession>A0A0R3X2T3</accession>
<keyword evidence="6" id="KW-0067">ATP-binding</keyword>
<dbReference type="WBParaSite" id="TTAC_0000762001-mRNA-1">
    <property type="protein sequence ID" value="TTAC_0000762001-mRNA-1"/>
    <property type="gene ID" value="TTAC_0000762001"/>
</dbReference>
<keyword evidence="7 9" id="KW-1133">Transmembrane helix</keyword>
<feature type="transmembrane region" description="Helical" evidence="9">
    <location>
        <begin position="398"/>
        <end position="415"/>
    </location>
</feature>
<dbReference type="InterPro" id="IPR017871">
    <property type="entry name" value="ABC_transporter-like_CS"/>
</dbReference>
<dbReference type="Pfam" id="PF00005">
    <property type="entry name" value="ABC_tran"/>
    <property type="match status" value="1"/>
</dbReference>
<sequence>MLRIPSMTSEITKEARGSVKNSLESESVNNCSETSYFHSVVNSRSRSPEKCNSSGFQKSIEFRDLVYAVFQGRGLRPKFVLKSVSGNFKSGELVALMGPSGAGKSTLMNVLAGFKTRNVSGQILVNGKPRHLASFRRSSCFIMQDAPLLSQLTVEEAMICSSQLNLPRSCPKDQRKLIIDEILQTLGLSKVRSTITADLSGGQRKRLSIAQEMINNPPIMFFDEPTSGLDSAASLQCIVALQTIAKQGRTVVCTIHQPSATVFDIFDQLYFLRAGQCLYRGPVKLLVPYLASLGLQCPRYHNPSDFLMDLASTEEDQTTASSILLGAVNDGRLEKEVTRLQASSSFSLLESLSAPVKAPVNGDELANSEEAGMGTSSTRVDRKDQSTFRKTTLTRLRLLAHVVVGILIGLLYFNIGNNGFQVTNNAAFIFFSVLFIMFSSLMPTVMTFPLEMRVFLTEHLNYWYSFIFAIIYGMIGYFMTDQPLEFNRFMIFLTMLVLTAFVAQSQGLLIGAATDLEVSVFLGPATGIPIILFSGFFITLDTIPKYLQWLSYSSFTRYAFEGSMKGIYGNNRGEMNCSKKPTTSSVFPCMADPQSVLTLFSVSHYHYGIDITVLIVFFIILRILCFFVLKWRARSST</sequence>
<dbReference type="InterPro" id="IPR003593">
    <property type="entry name" value="AAA+_ATPase"/>
</dbReference>
<evidence type="ECO:0000256" key="3">
    <source>
        <dbReference type="ARBA" id="ARBA00022448"/>
    </source>
</evidence>
<evidence type="ECO:0000313" key="13">
    <source>
        <dbReference type="WBParaSite" id="TTAC_0000762001-mRNA-1"/>
    </source>
</evidence>
<dbReference type="FunFam" id="3.40.50.300:FF:001077">
    <property type="entry name" value="Uncharacterized protein, isoform A"/>
    <property type="match status" value="1"/>
</dbReference>
<evidence type="ECO:0000313" key="11">
    <source>
        <dbReference type="EMBL" id="VDM32015.1"/>
    </source>
</evidence>
<dbReference type="Proteomes" id="UP000274429">
    <property type="component" value="Unassembled WGS sequence"/>
</dbReference>
<feature type="transmembrane region" description="Helical" evidence="9">
    <location>
        <begin position="462"/>
        <end position="479"/>
    </location>
</feature>
<keyword evidence="4 9" id="KW-0812">Transmembrane</keyword>
<dbReference type="InterPro" id="IPR013525">
    <property type="entry name" value="ABC2_TM"/>
</dbReference>
<evidence type="ECO:0000256" key="9">
    <source>
        <dbReference type="SAM" id="Phobius"/>
    </source>
</evidence>
<dbReference type="InterPro" id="IPR043926">
    <property type="entry name" value="ABCG_dom"/>
</dbReference>
<gene>
    <name evidence="11" type="ORF">TTAC_LOCUS7605</name>
</gene>
<comment type="similarity">
    <text evidence="2">Belongs to the ABC transporter superfamily. ABCG family. Eye pigment precursor importer (TC 3.A.1.204) subfamily.</text>
</comment>
<evidence type="ECO:0000256" key="5">
    <source>
        <dbReference type="ARBA" id="ARBA00022741"/>
    </source>
</evidence>
<dbReference type="GO" id="GO:0016887">
    <property type="term" value="F:ATP hydrolysis activity"/>
    <property type="evidence" value="ECO:0007669"/>
    <property type="project" value="InterPro"/>
</dbReference>
<dbReference type="InterPro" id="IPR027417">
    <property type="entry name" value="P-loop_NTPase"/>
</dbReference>
<proteinExistence type="inferred from homology"/>
<keyword evidence="8 9" id="KW-0472">Membrane</keyword>
<dbReference type="Gene3D" id="3.40.50.300">
    <property type="entry name" value="P-loop containing nucleotide triphosphate hydrolases"/>
    <property type="match status" value="1"/>
</dbReference>
<evidence type="ECO:0000256" key="1">
    <source>
        <dbReference type="ARBA" id="ARBA00004141"/>
    </source>
</evidence>
<dbReference type="InterPro" id="IPR050352">
    <property type="entry name" value="ABCG_transporters"/>
</dbReference>
<organism evidence="13">
    <name type="scientific">Hydatigena taeniaeformis</name>
    <name type="common">Feline tapeworm</name>
    <name type="synonym">Taenia taeniaeformis</name>
    <dbReference type="NCBI Taxonomy" id="6205"/>
    <lineage>
        <taxon>Eukaryota</taxon>
        <taxon>Metazoa</taxon>
        <taxon>Spiralia</taxon>
        <taxon>Lophotrochozoa</taxon>
        <taxon>Platyhelminthes</taxon>
        <taxon>Cestoda</taxon>
        <taxon>Eucestoda</taxon>
        <taxon>Cyclophyllidea</taxon>
        <taxon>Taeniidae</taxon>
        <taxon>Hydatigera</taxon>
    </lineage>
</organism>
<name>A0A0R3X2T3_HYDTA</name>
<dbReference type="STRING" id="6205.A0A0R3X2T3"/>